<dbReference type="SUPFAM" id="SSF56801">
    <property type="entry name" value="Acetyl-CoA synthetase-like"/>
    <property type="match status" value="1"/>
</dbReference>
<dbReference type="AlphaFoldDB" id="A0A8X6HLN0"/>
<evidence type="ECO:0000256" key="1">
    <source>
        <dbReference type="ARBA" id="ARBA00006432"/>
    </source>
</evidence>
<dbReference type="InterPro" id="IPR020845">
    <property type="entry name" value="AMP-binding_CS"/>
</dbReference>
<dbReference type="InterPro" id="IPR042099">
    <property type="entry name" value="ANL_N_sf"/>
</dbReference>
<dbReference type="Gene3D" id="3.40.50.12780">
    <property type="entry name" value="N-terminal domain of ligase-like"/>
    <property type="match status" value="1"/>
</dbReference>
<dbReference type="GO" id="GO:0030729">
    <property type="term" value="F:acetoacetate-CoA ligase activity"/>
    <property type="evidence" value="ECO:0007669"/>
    <property type="project" value="TreeGrafter"/>
</dbReference>
<name>A0A8X6HLN0_TRICU</name>
<evidence type="ECO:0000259" key="3">
    <source>
        <dbReference type="Pfam" id="PF16177"/>
    </source>
</evidence>
<dbReference type="PROSITE" id="PS00455">
    <property type="entry name" value="AMP_BINDING"/>
    <property type="match status" value="1"/>
</dbReference>
<comment type="similarity">
    <text evidence="1">Belongs to the ATP-dependent AMP-binding enzyme family.</text>
</comment>
<dbReference type="InterPro" id="IPR000873">
    <property type="entry name" value="AMP-dep_synth/lig_dom"/>
</dbReference>
<keyword evidence="5" id="KW-1185">Reference proteome</keyword>
<dbReference type="PANTHER" id="PTHR42921">
    <property type="entry name" value="ACETOACETYL-COA SYNTHETASE"/>
    <property type="match status" value="1"/>
</dbReference>
<feature type="domain" description="Acetyl-coenzyme A synthetase N-terminal" evidence="3">
    <location>
        <begin position="47"/>
        <end position="104"/>
    </location>
</feature>
<dbReference type="Pfam" id="PF00501">
    <property type="entry name" value="AMP-binding"/>
    <property type="match status" value="1"/>
</dbReference>
<evidence type="ECO:0000313" key="4">
    <source>
        <dbReference type="EMBL" id="GFQ76892.1"/>
    </source>
</evidence>
<dbReference type="Pfam" id="PF16177">
    <property type="entry name" value="ACAS_N"/>
    <property type="match status" value="1"/>
</dbReference>
<evidence type="ECO:0000259" key="2">
    <source>
        <dbReference type="Pfam" id="PF00501"/>
    </source>
</evidence>
<comment type="caution">
    <text evidence="4">The sequence shown here is derived from an EMBL/GenBank/DDBJ whole genome shotgun (WGS) entry which is preliminary data.</text>
</comment>
<feature type="non-terminal residue" evidence="4">
    <location>
        <position position="1"/>
    </location>
</feature>
<dbReference type="InterPro" id="IPR032387">
    <property type="entry name" value="ACAS_N"/>
</dbReference>
<accession>A0A8X6HLN0</accession>
<sequence>EAWRPKGFLESFVAQPKLIWYKKDPNTQMEKFKNMIQQKYDKKFDSYWDFHRWSVENFEFFWEEMWHFFDVIASKPYEKVFRKTGPGFSDNEWFPGATMNYAENLLRIRDDRIAIMWLDEEQNEDQVTFAELFEEVKLYAAAFRKLGLAAGDRVGCYMPLTKETIFAMLAATSIGAIWGGPLPYYGVQAASKILGMIDPKIIIAGDRTLDYGEENDLLDNLIPIAESLPNMVKLIIVPSKKETLSRDISNIPKSIFVKDFLEIGKKPDGTVPDLIFEQLPCSHPIAINFTSGTTGLPKGLVHSAVTYIPLMRDLALHFDLKSGDVVYNDSAPGWSVWDYELPTLSLGVTQFLYMGSPVYRKDEFNIWKILSKYKVTYAFFSTTYFDGLQFHKILSQPGLNFDHLKLLTMGASPPKRRNYEFIYENLRTKDVFLGSQYGATEMFGDFSGFDYNSPSYMGECQVPTLAHDVQCFDENGKSVVGERGEVVLTNPSPAMPIFIWGDKDNKRLHDTYLSKYEGVWCQNDECWINPETKGMIVIGRSDNMMKQYGELISSSDIYFAIQLKWKKDGKHCKKNCCNKQYTSSKQYQESRQSTMLHWPS</sequence>
<organism evidence="4 5">
    <name type="scientific">Trichonephila clavata</name>
    <name type="common">Joro spider</name>
    <name type="synonym">Nephila clavata</name>
    <dbReference type="NCBI Taxonomy" id="2740835"/>
    <lineage>
        <taxon>Eukaryota</taxon>
        <taxon>Metazoa</taxon>
        <taxon>Ecdysozoa</taxon>
        <taxon>Arthropoda</taxon>
        <taxon>Chelicerata</taxon>
        <taxon>Arachnida</taxon>
        <taxon>Araneae</taxon>
        <taxon>Araneomorphae</taxon>
        <taxon>Entelegynae</taxon>
        <taxon>Araneoidea</taxon>
        <taxon>Nephilidae</taxon>
        <taxon>Trichonephila</taxon>
    </lineage>
</organism>
<gene>
    <name evidence="4" type="primary">AACS</name>
    <name evidence="4" type="ORF">TNCT_197441</name>
</gene>
<reference evidence="4" key="1">
    <citation type="submission" date="2020-07" db="EMBL/GenBank/DDBJ databases">
        <title>Multicomponent nature underlies the extraordinary mechanical properties of spider dragline silk.</title>
        <authorList>
            <person name="Kono N."/>
            <person name="Nakamura H."/>
            <person name="Mori M."/>
            <person name="Yoshida Y."/>
            <person name="Ohtoshi R."/>
            <person name="Malay A.D."/>
            <person name="Moran D.A.P."/>
            <person name="Tomita M."/>
            <person name="Numata K."/>
            <person name="Arakawa K."/>
        </authorList>
    </citation>
    <scope>NUCLEOTIDE SEQUENCE</scope>
</reference>
<proteinExistence type="inferred from homology"/>
<dbReference type="Proteomes" id="UP000887116">
    <property type="component" value="Unassembled WGS sequence"/>
</dbReference>
<dbReference type="PANTHER" id="PTHR42921:SF1">
    <property type="entry name" value="ACETOACETYL-COA SYNTHETASE"/>
    <property type="match status" value="1"/>
</dbReference>
<evidence type="ECO:0000313" key="5">
    <source>
        <dbReference type="Proteomes" id="UP000887116"/>
    </source>
</evidence>
<protein>
    <submittedName>
        <fullName evidence="4">Acetoacetyl-CoA synthetase</fullName>
    </submittedName>
</protein>
<feature type="domain" description="AMP-dependent synthetase/ligase" evidence="2">
    <location>
        <begin position="110"/>
        <end position="492"/>
    </location>
</feature>
<dbReference type="OrthoDB" id="10253869at2759"/>
<dbReference type="EMBL" id="BMAO01001913">
    <property type="protein sequence ID" value="GFQ76892.1"/>
    <property type="molecule type" value="Genomic_DNA"/>
</dbReference>